<dbReference type="KEGG" id="rarg:115753825"/>
<sequence>MAKKEAVRVLVSDAGGLVARDLVPMIARGSMLGPDQPVILHLLHRATDVEALEDLRIMCLESGHPLLEGFIATTDADKACNSVEFAVLIGKVPEKTRTLRSGVTVNNFRNYKLLADALENYAAANCKVLVIAYPADTLALTLKKCAPSIPLKNITCLTRSYHNCALGHISLRLNVPAGNVRNVIIWGHHSSPQLHLDVDHATVDRLSGEYPVRELINDDGWLNGEFITNFQRRAAASIQTWGDSGAYLIATAACHHIHDWVLGTREGTWVSMGVFSDGSYNVPAGLICSFPVTSRNGEWTIVQGLPLDEFSRNKMNSTVEELMKEHLLNVASIERHLGGAV</sequence>
<evidence type="ECO:0000256" key="3">
    <source>
        <dbReference type="ARBA" id="ARBA00023002"/>
    </source>
</evidence>
<evidence type="ECO:0000313" key="12">
    <source>
        <dbReference type="RefSeq" id="XP_030548507.1"/>
    </source>
</evidence>
<feature type="active site" description="Proton acceptor" evidence="6">
    <location>
        <position position="189"/>
    </location>
</feature>
<keyword evidence="4 7" id="KW-0520">NAD</keyword>
<dbReference type="FunFam" id="3.90.110.10:FF:000002">
    <property type="entry name" value="Malate dehydrogenase"/>
    <property type="match status" value="1"/>
</dbReference>
<proteinExistence type="inferred from homology"/>
<dbReference type="InterPro" id="IPR036291">
    <property type="entry name" value="NAD(P)-bd_dom_sf"/>
</dbReference>
<evidence type="ECO:0000259" key="9">
    <source>
        <dbReference type="Pfam" id="PF00056"/>
    </source>
</evidence>
<protein>
    <recommendedName>
        <fullName evidence="2">malate dehydrogenase</fullName>
        <ecNumber evidence="2">1.1.1.37</ecNumber>
    </recommendedName>
</protein>
<feature type="domain" description="Lactate/malate dehydrogenase C-terminal" evidence="10">
    <location>
        <begin position="169"/>
        <end position="325"/>
    </location>
</feature>
<dbReference type="PIRSF" id="PIRSF000102">
    <property type="entry name" value="Lac_mal_DH"/>
    <property type="match status" value="1"/>
</dbReference>
<keyword evidence="11" id="KW-1185">Reference proteome</keyword>
<dbReference type="SUPFAM" id="SSF51735">
    <property type="entry name" value="NAD(P)-binding Rossmann-fold domains"/>
    <property type="match status" value="1"/>
</dbReference>
<dbReference type="RefSeq" id="XP_030548507.1">
    <property type="nucleotide sequence ID" value="XM_030692647.1"/>
</dbReference>
<dbReference type="GO" id="GO:0006108">
    <property type="term" value="P:malate metabolic process"/>
    <property type="evidence" value="ECO:0007669"/>
    <property type="project" value="InterPro"/>
</dbReference>
<dbReference type="InterPro" id="IPR010945">
    <property type="entry name" value="Malate_DH_type2"/>
</dbReference>
<reference evidence="12" key="1">
    <citation type="submission" date="2025-04" db="UniProtKB">
        <authorList>
            <consortium name="RefSeq"/>
        </authorList>
    </citation>
    <scope>IDENTIFICATION</scope>
</reference>
<evidence type="ECO:0000256" key="4">
    <source>
        <dbReference type="ARBA" id="ARBA00023027"/>
    </source>
</evidence>
<dbReference type="EC" id="1.1.1.37" evidence="2"/>
<dbReference type="Gene3D" id="3.90.110.10">
    <property type="entry name" value="Lactate dehydrogenase/glycoside hydrolase, family 4, C-terminal"/>
    <property type="match status" value="1"/>
</dbReference>
<dbReference type="InterPro" id="IPR001557">
    <property type="entry name" value="L-lactate/malate_DH"/>
</dbReference>
<evidence type="ECO:0000256" key="7">
    <source>
        <dbReference type="PIRSR" id="PIRSR000102-3"/>
    </source>
</evidence>
<dbReference type="FunFam" id="3.40.50.720:FF:000010">
    <property type="entry name" value="Malate dehydrogenase"/>
    <property type="match status" value="1"/>
</dbReference>
<evidence type="ECO:0000313" key="13">
    <source>
        <dbReference type="RefSeq" id="XP_048132850.1"/>
    </source>
</evidence>
<dbReference type="GeneID" id="115753825"/>
<dbReference type="Pfam" id="PF00056">
    <property type="entry name" value="Ldh_1_N"/>
    <property type="match status" value="1"/>
</dbReference>
<dbReference type="InterPro" id="IPR022383">
    <property type="entry name" value="Lactate/malate_DH_C"/>
</dbReference>
<dbReference type="InterPro" id="IPR015955">
    <property type="entry name" value="Lactate_DH/Glyco_Ohase_4_C"/>
</dbReference>
<dbReference type="InterPro" id="IPR001236">
    <property type="entry name" value="Lactate/malate_DH_N"/>
</dbReference>
<evidence type="ECO:0000256" key="8">
    <source>
        <dbReference type="RuleBase" id="RU003369"/>
    </source>
</evidence>
<feature type="domain" description="Lactate/malate dehydrogenase N-terminal" evidence="9">
    <location>
        <begin position="8"/>
        <end position="154"/>
    </location>
</feature>
<evidence type="ECO:0000313" key="11">
    <source>
        <dbReference type="Proteomes" id="UP000827889"/>
    </source>
</evidence>
<dbReference type="Gene3D" id="3.40.50.720">
    <property type="entry name" value="NAD(P)-binding Rossmann-like Domain"/>
    <property type="match status" value="1"/>
</dbReference>
<gene>
    <name evidence="12" type="primary">LOC115753825</name>
    <name evidence="13" type="synonym">LOC125314506</name>
</gene>
<comment type="catalytic activity">
    <reaction evidence="5">
        <text>(S)-malate + NAD(+) = oxaloacetate + NADH + H(+)</text>
        <dbReference type="Rhea" id="RHEA:21432"/>
        <dbReference type="ChEBI" id="CHEBI:15378"/>
        <dbReference type="ChEBI" id="CHEBI:15589"/>
        <dbReference type="ChEBI" id="CHEBI:16452"/>
        <dbReference type="ChEBI" id="CHEBI:57540"/>
        <dbReference type="ChEBI" id="CHEBI:57945"/>
        <dbReference type="EC" id="1.1.1.37"/>
    </reaction>
</comment>
<reference evidence="11 13" key="2">
    <citation type="submission" date="2025-05" db="UniProtKB">
        <authorList>
            <consortium name="RefSeq"/>
        </authorList>
    </citation>
    <scope>NUCLEOTIDE SEQUENCE [LARGE SCALE GENOMIC DNA]</scope>
    <source>
        <tissue evidence="13">Leaf</tissue>
    </source>
</reference>
<dbReference type="OrthoDB" id="1510206at2759"/>
<organism evidence="11 12">
    <name type="scientific">Rhodamnia argentea</name>
    <dbReference type="NCBI Taxonomy" id="178133"/>
    <lineage>
        <taxon>Eukaryota</taxon>
        <taxon>Viridiplantae</taxon>
        <taxon>Streptophyta</taxon>
        <taxon>Embryophyta</taxon>
        <taxon>Tracheophyta</taxon>
        <taxon>Spermatophyta</taxon>
        <taxon>Magnoliopsida</taxon>
        <taxon>eudicotyledons</taxon>
        <taxon>Gunneridae</taxon>
        <taxon>Pentapetalae</taxon>
        <taxon>rosids</taxon>
        <taxon>malvids</taxon>
        <taxon>Myrtales</taxon>
        <taxon>Myrtaceae</taxon>
        <taxon>Myrtoideae</taxon>
        <taxon>Myrteae</taxon>
        <taxon>Australasian group</taxon>
        <taxon>Rhodamnia</taxon>
    </lineage>
</organism>
<evidence type="ECO:0000259" key="10">
    <source>
        <dbReference type="Pfam" id="PF02866"/>
    </source>
</evidence>
<dbReference type="PANTHER" id="PTHR23382">
    <property type="entry name" value="MALATE DEHYDROGENASE"/>
    <property type="match status" value="1"/>
</dbReference>
<dbReference type="Proteomes" id="UP000827889">
    <property type="component" value="Chromosome 1"/>
</dbReference>
<comment type="similarity">
    <text evidence="1">Belongs to the LDH/MDH superfamily. MDH type 2 family.</text>
</comment>
<evidence type="ECO:0000256" key="6">
    <source>
        <dbReference type="PIRSR" id="PIRSR000102-1"/>
    </source>
</evidence>
<feature type="binding site" evidence="7">
    <location>
        <position position="107"/>
    </location>
    <ligand>
        <name>NAD(+)</name>
        <dbReference type="ChEBI" id="CHEBI:57540"/>
    </ligand>
</feature>
<dbReference type="Pfam" id="PF02866">
    <property type="entry name" value="Ldh_1_C"/>
    <property type="match status" value="1"/>
</dbReference>
<keyword evidence="3 8" id="KW-0560">Oxidoreductase</keyword>
<accession>A0A8B8QQF4</accession>
<dbReference type="RefSeq" id="XP_048132850.1">
    <property type="nucleotide sequence ID" value="XM_048276893.1"/>
</dbReference>
<name>A0A8B8QQF4_9MYRT</name>
<evidence type="ECO:0000256" key="1">
    <source>
        <dbReference type="ARBA" id="ARBA00009613"/>
    </source>
</evidence>
<dbReference type="SUPFAM" id="SSF56327">
    <property type="entry name" value="LDH C-terminal domain-like"/>
    <property type="match status" value="1"/>
</dbReference>
<dbReference type="GO" id="GO:0030060">
    <property type="term" value="F:L-malate dehydrogenase (NAD+) activity"/>
    <property type="evidence" value="ECO:0007669"/>
    <property type="project" value="UniProtKB-EC"/>
</dbReference>
<dbReference type="AlphaFoldDB" id="A0A8B8QQF4"/>
<evidence type="ECO:0000256" key="5">
    <source>
        <dbReference type="ARBA" id="ARBA00048313"/>
    </source>
</evidence>
<evidence type="ECO:0000256" key="2">
    <source>
        <dbReference type="ARBA" id="ARBA00012995"/>
    </source>
</evidence>